<reference evidence="12" key="3">
    <citation type="submission" date="2018-08" db="UniProtKB">
        <authorList>
            <consortium name="EnsemblPlants"/>
        </authorList>
    </citation>
    <scope>IDENTIFICATION</scope>
    <source>
        <strain evidence="12">cv. Bd21</strain>
    </source>
</reference>
<dbReference type="InterPro" id="IPR055414">
    <property type="entry name" value="LRR_R13L4/SHOC2-like"/>
</dbReference>
<evidence type="ECO:0000256" key="2">
    <source>
        <dbReference type="ARBA" id="ARBA00022614"/>
    </source>
</evidence>
<dbReference type="EMBL" id="CM000882">
    <property type="protein sequence ID" value="KQJ98061.1"/>
    <property type="molecule type" value="Genomic_DNA"/>
</dbReference>
<dbReference type="Gene3D" id="1.10.8.430">
    <property type="entry name" value="Helical domain of apoptotic protease-activating factors"/>
    <property type="match status" value="1"/>
</dbReference>
<keyword evidence="4" id="KW-0547">Nucleotide-binding</keyword>
<dbReference type="InterPro" id="IPR032675">
    <property type="entry name" value="LRR_dom_sf"/>
</dbReference>
<dbReference type="InterPro" id="IPR044974">
    <property type="entry name" value="Disease_R_plants"/>
</dbReference>
<evidence type="ECO:0000259" key="8">
    <source>
        <dbReference type="Pfam" id="PF18052"/>
    </source>
</evidence>
<dbReference type="Proteomes" id="UP000008810">
    <property type="component" value="Chromosome 3"/>
</dbReference>
<dbReference type="SUPFAM" id="SSF52540">
    <property type="entry name" value="P-loop containing nucleoside triphosphate hydrolases"/>
    <property type="match status" value="1"/>
</dbReference>
<dbReference type="PRINTS" id="PR00364">
    <property type="entry name" value="DISEASERSIST"/>
</dbReference>
<feature type="domain" description="Disease resistance N-terminal" evidence="8">
    <location>
        <begin position="12"/>
        <end position="93"/>
    </location>
</feature>
<dbReference type="GO" id="GO:0043531">
    <property type="term" value="F:ADP binding"/>
    <property type="evidence" value="ECO:0007669"/>
    <property type="project" value="InterPro"/>
</dbReference>
<evidence type="ECO:0000256" key="6">
    <source>
        <dbReference type="ARBA" id="ARBA00023054"/>
    </source>
</evidence>
<dbReference type="InParanoid" id="A0A0Q3M0P1"/>
<keyword evidence="3" id="KW-0677">Repeat</keyword>
<reference evidence="11" key="2">
    <citation type="submission" date="2017-06" db="EMBL/GenBank/DDBJ databases">
        <title>WGS assembly of Brachypodium distachyon.</title>
        <authorList>
            <consortium name="The International Brachypodium Initiative"/>
            <person name="Lucas S."/>
            <person name="Harmon-Smith M."/>
            <person name="Lail K."/>
            <person name="Tice H."/>
            <person name="Grimwood J."/>
            <person name="Bruce D."/>
            <person name="Barry K."/>
            <person name="Shu S."/>
            <person name="Lindquist E."/>
            <person name="Wang M."/>
            <person name="Pitluck S."/>
            <person name="Vogel J.P."/>
            <person name="Garvin D.F."/>
            <person name="Mockler T.C."/>
            <person name="Schmutz J."/>
            <person name="Rokhsar D."/>
            <person name="Bevan M.W."/>
        </authorList>
    </citation>
    <scope>NUCLEOTIDE SEQUENCE</scope>
    <source>
        <strain evidence="11">Bd21</strain>
    </source>
</reference>
<reference evidence="11 12" key="1">
    <citation type="journal article" date="2010" name="Nature">
        <title>Genome sequencing and analysis of the model grass Brachypodium distachyon.</title>
        <authorList>
            <consortium name="International Brachypodium Initiative"/>
        </authorList>
    </citation>
    <scope>NUCLEOTIDE SEQUENCE [LARGE SCALE GENOMIC DNA]</scope>
    <source>
        <strain evidence="11 12">Bd21</strain>
    </source>
</reference>
<dbReference type="FunFam" id="1.10.10.10:FF:000322">
    <property type="entry name" value="Probable disease resistance protein At1g63360"/>
    <property type="match status" value="1"/>
</dbReference>
<dbReference type="GO" id="GO:0002758">
    <property type="term" value="P:innate immune response-activating signaling pathway"/>
    <property type="evidence" value="ECO:0007669"/>
    <property type="project" value="UniProtKB-ARBA"/>
</dbReference>
<dbReference type="Pfam" id="PF00931">
    <property type="entry name" value="NB-ARC"/>
    <property type="match status" value="1"/>
</dbReference>
<dbReference type="Gramene" id="KQJ98061">
    <property type="protein sequence ID" value="KQJ98061"/>
    <property type="gene ID" value="BRADI_3g34722v3"/>
</dbReference>
<dbReference type="InterPro" id="IPR038005">
    <property type="entry name" value="RX-like_CC"/>
</dbReference>
<dbReference type="InterPro" id="IPR027417">
    <property type="entry name" value="P-loop_NTPase"/>
</dbReference>
<organism evidence="11">
    <name type="scientific">Brachypodium distachyon</name>
    <name type="common">Purple false brome</name>
    <name type="synonym">Trachynia distachya</name>
    <dbReference type="NCBI Taxonomy" id="15368"/>
    <lineage>
        <taxon>Eukaryota</taxon>
        <taxon>Viridiplantae</taxon>
        <taxon>Streptophyta</taxon>
        <taxon>Embryophyta</taxon>
        <taxon>Tracheophyta</taxon>
        <taxon>Spermatophyta</taxon>
        <taxon>Magnoliopsida</taxon>
        <taxon>Liliopsida</taxon>
        <taxon>Poales</taxon>
        <taxon>Poaceae</taxon>
        <taxon>BOP clade</taxon>
        <taxon>Pooideae</taxon>
        <taxon>Stipodae</taxon>
        <taxon>Brachypodieae</taxon>
        <taxon>Brachypodium</taxon>
    </lineage>
</organism>
<dbReference type="EnsemblPlants" id="KQJ98061">
    <property type="protein sequence ID" value="KQJ98061"/>
    <property type="gene ID" value="BRADI_3g34722v3"/>
</dbReference>
<dbReference type="GO" id="GO:0042742">
    <property type="term" value="P:defense response to bacterium"/>
    <property type="evidence" value="ECO:0007669"/>
    <property type="project" value="UniProtKB-ARBA"/>
</dbReference>
<dbReference type="InterPro" id="IPR042197">
    <property type="entry name" value="Apaf_helical"/>
</dbReference>
<evidence type="ECO:0000313" key="13">
    <source>
        <dbReference type="Proteomes" id="UP000008810"/>
    </source>
</evidence>
<name>A0A0Q3M0P1_BRADI</name>
<evidence type="ECO:0000313" key="11">
    <source>
        <dbReference type="EMBL" id="KQJ98061.1"/>
    </source>
</evidence>
<dbReference type="GO" id="GO:0098542">
    <property type="term" value="P:defense response to other organism"/>
    <property type="evidence" value="ECO:0000318"/>
    <property type="project" value="GO_Central"/>
</dbReference>
<dbReference type="PANTHER" id="PTHR23155">
    <property type="entry name" value="DISEASE RESISTANCE PROTEIN RP"/>
    <property type="match status" value="1"/>
</dbReference>
<evidence type="ECO:0000256" key="4">
    <source>
        <dbReference type="ARBA" id="ARBA00022741"/>
    </source>
</evidence>
<protein>
    <submittedName>
        <fullName evidence="11 12">Uncharacterized protein</fullName>
    </submittedName>
</protein>
<dbReference type="Gene3D" id="1.10.10.10">
    <property type="entry name" value="Winged helix-like DNA-binding domain superfamily/Winged helix DNA-binding domain"/>
    <property type="match status" value="1"/>
</dbReference>
<dbReference type="Gene3D" id="3.80.10.10">
    <property type="entry name" value="Ribonuclease Inhibitor"/>
    <property type="match status" value="1"/>
</dbReference>
<evidence type="ECO:0000256" key="3">
    <source>
        <dbReference type="ARBA" id="ARBA00022737"/>
    </source>
</evidence>
<dbReference type="Pfam" id="PF18052">
    <property type="entry name" value="Rx_N"/>
    <property type="match status" value="1"/>
</dbReference>
<feature type="domain" description="NB-ARC" evidence="7">
    <location>
        <begin position="174"/>
        <end position="349"/>
    </location>
</feature>
<dbReference type="PANTHER" id="PTHR23155:SF1107">
    <property type="entry name" value="OS08G0373000 PROTEIN"/>
    <property type="match status" value="1"/>
</dbReference>
<feature type="domain" description="Disease resistance R13L4/SHOC-2-like LRR" evidence="10">
    <location>
        <begin position="558"/>
        <end position="767"/>
    </location>
</feature>
<sequence>MEAFLVSVATGALRPVLGKLAVVLGDKYKRFKGVHGEMKFLTDELTAMHAFLLKMSEVEGPDVQDQAWMNEVRELSYDIEDNLDEFMLNVDAKDALPDGFIQKIKSLLEKTKSRGSIAKAIQDLKKEVIMVGERHTRYKIGEAVSKTSNAMVDPRALAIFADASKLVGIDEPKREVIKLLTEEVGCQSTQQHLKIVSIVGFGGLGKTTLAYQVYQELKGQYDCQAFISLSRNPRNPDMMKILRTILSEVSEKAYASTEAADAQQLIIKISDFLKDKRYFIVVDDIWHVEKWDIVKCAFPNTSCGSRIITTSRINDVARSCCPSFGDHIYYIRPLNMVHSRQLFHKRLFNSEEKCPSYLEDVSCQILERCAGLPLAIISISGLLANKPSTKDRWNQVKNSIGCALERNPSTEGMIKILSLSYFDLPPHLKTCLLYLSIFPEDCTIEKQHLINRWIAEGFIREEVGYTIHELGEMSFNELINRSLIQPGRLSFNSEEVKSCCIHDTILDFMISKPIEENFVTLIGVPSLTIGTQRKVRRLSLQGCKKGSSSLPTNLVLSQVRSLNVFGHLAVVPSLEKFRYLRVLDFQGIHRLKSNYFANIGRLFQLKYLNIGNTNVNDLSEQIGHLQCLQMLDIRDTNVRELPAAIVRLGNLVYLFIDSNVKYPDGIAKMQALQTLKRVGICLQSSNFLQELGQLKNLRKLRLVCDPTEVKKKHLKAIASSIYELSTRSLDSLKIGTGETDDDGSFDGNFLLEQWCPATRSLRKLVISVPFYRFLIG</sequence>
<keyword evidence="6" id="KW-0175">Coiled coil</keyword>
<feature type="domain" description="Disease resistance protein winged helix" evidence="9">
    <location>
        <begin position="437"/>
        <end position="508"/>
    </location>
</feature>
<accession>A0A0Q3M0P1</accession>
<dbReference type="OrthoDB" id="638336at2759"/>
<evidence type="ECO:0000256" key="1">
    <source>
        <dbReference type="ARBA" id="ARBA00008894"/>
    </source>
</evidence>
<keyword evidence="13" id="KW-1185">Reference proteome</keyword>
<evidence type="ECO:0000313" key="12">
    <source>
        <dbReference type="EnsemblPlants" id="KQJ98061"/>
    </source>
</evidence>
<dbReference type="Gene3D" id="3.40.50.300">
    <property type="entry name" value="P-loop containing nucleotide triphosphate hydrolases"/>
    <property type="match status" value="1"/>
</dbReference>
<gene>
    <name evidence="11" type="ORF">BRADI_3g34722v3</name>
</gene>
<dbReference type="InterPro" id="IPR036388">
    <property type="entry name" value="WH-like_DNA-bd_sf"/>
</dbReference>
<dbReference type="GO" id="GO:0009626">
    <property type="term" value="P:plant-type hypersensitive response"/>
    <property type="evidence" value="ECO:0007669"/>
    <property type="project" value="UniProtKB-ARBA"/>
</dbReference>
<keyword evidence="5" id="KW-0611">Plant defense</keyword>
<dbReference type="Pfam" id="PF23559">
    <property type="entry name" value="WHD_DRP"/>
    <property type="match status" value="1"/>
</dbReference>
<dbReference type="InterPro" id="IPR058922">
    <property type="entry name" value="WHD_DRP"/>
</dbReference>
<dbReference type="SUPFAM" id="SSF52047">
    <property type="entry name" value="RNI-like"/>
    <property type="match status" value="1"/>
</dbReference>
<dbReference type="Gene3D" id="1.20.5.4130">
    <property type="match status" value="1"/>
</dbReference>
<comment type="similarity">
    <text evidence="1">Belongs to the disease resistance NB-LRR family.</text>
</comment>
<proteinExistence type="inferred from homology"/>
<evidence type="ECO:0000259" key="10">
    <source>
        <dbReference type="Pfam" id="PF23598"/>
    </source>
</evidence>
<dbReference type="AlphaFoldDB" id="A0A0Q3M0P1"/>
<evidence type="ECO:0000259" key="9">
    <source>
        <dbReference type="Pfam" id="PF23559"/>
    </source>
</evidence>
<keyword evidence="2" id="KW-0433">Leucine-rich repeat</keyword>
<dbReference type="InterPro" id="IPR041118">
    <property type="entry name" value="Rx_N"/>
</dbReference>
<evidence type="ECO:0000259" key="7">
    <source>
        <dbReference type="Pfam" id="PF00931"/>
    </source>
</evidence>
<dbReference type="InterPro" id="IPR002182">
    <property type="entry name" value="NB-ARC"/>
</dbReference>
<evidence type="ECO:0000256" key="5">
    <source>
        <dbReference type="ARBA" id="ARBA00022821"/>
    </source>
</evidence>
<dbReference type="Pfam" id="PF23598">
    <property type="entry name" value="LRR_14"/>
    <property type="match status" value="1"/>
</dbReference>
<dbReference type="CDD" id="cd14798">
    <property type="entry name" value="RX-CC_like"/>
    <property type="match status" value="1"/>
</dbReference>